<dbReference type="KEGG" id="faf:OE104_10070"/>
<feature type="domain" description="Major facilitator superfamily (MFS) profile" evidence="8">
    <location>
        <begin position="16"/>
        <end position="403"/>
    </location>
</feature>
<dbReference type="GO" id="GO:0022857">
    <property type="term" value="F:transmembrane transporter activity"/>
    <property type="evidence" value="ECO:0007669"/>
    <property type="project" value="InterPro"/>
</dbReference>
<keyword evidence="6 7" id="KW-0472">Membrane</keyword>
<dbReference type="EMBL" id="CP106878">
    <property type="protein sequence ID" value="WAA08948.1"/>
    <property type="molecule type" value="Genomic_DNA"/>
</dbReference>
<dbReference type="Proteomes" id="UP001164718">
    <property type="component" value="Chromosome"/>
</dbReference>
<evidence type="ECO:0000256" key="2">
    <source>
        <dbReference type="ARBA" id="ARBA00022448"/>
    </source>
</evidence>
<accession>A0A9E8LST8</accession>
<feature type="transmembrane region" description="Helical" evidence="7">
    <location>
        <begin position="305"/>
        <end position="324"/>
    </location>
</feature>
<dbReference type="InterPro" id="IPR020846">
    <property type="entry name" value="MFS_dom"/>
</dbReference>
<feature type="transmembrane region" description="Helical" evidence="7">
    <location>
        <begin position="336"/>
        <end position="354"/>
    </location>
</feature>
<feature type="transmembrane region" description="Helical" evidence="7">
    <location>
        <begin position="168"/>
        <end position="194"/>
    </location>
</feature>
<dbReference type="InterPro" id="IPR011701">
    <property type="entry name" value="MFS"/>
</dbReference>
<dbReference type="InterPro" id="IPR050171">
    <property type="entry name" value="MFS_Transporters"/>
</dbReference>
<evidence type="ECO:0000256" key="5">
    <source>
        <dbReference type="ARBA" id="ARBA00022989"/>
    </source>
</evidence>
<feature type="transmembrane region" description="Helical" evidence="7">
    <location>
        <begin position="48"/>
        <end position="71"/>
    </location>
</feature>
<evidence type="ECO:0000256" key="4">
    <source>
        <dbReference type="ARBA" id="ARBA00022692"/>
    </source>
</evidence>
<dbReference type="PANTHER" id="PTHR23517:SF2">
    <property type="entry name" value="MULTIDRUG RESISTANCE PROTEIN MDTH"/>
    <property type="match status" value="1"/>
</dbReference>
<feature type="transmembrane region" description="Helical" evidence="7">
    <location>
        <begin position="374"/>
        <end position="393"/>
    </location>
</feature>
<keyword evidence="3" id="KW-1003">Cell membrane</keyword>
<reference evidence="9" key="1">
    <citation type="submission" date="2022-09" db="EMBL/GenBank/DDBJ databases">
        <title>Complete Genomes of Fervidibacillus albus and Fervidibacillus halotolerans isolated from tidal flat sediments.</title>
        <authorList>
            <person name="Kwon K.K."/>
            <person name="Yang S.-H."/>
            <person name="Park M.J."/>
            <person name="Oh H.-M."/>
        </authorList>
    </citation>
    <scope>NUCLEOTIDE SEQUENCE</scope>
    <source>
        <strain evidence="9">MEBiC13591</strain>
    </source>
</reference>
<dbReference type="PANTHER" id="PTHR23517">
    <property type="entry name" value="RESISTANCE PROTEIN MDTM, PUTATIVE-RELATED-RELATED"/>
    <property type="match status" value="1"/>
</dbReference>
<feature type="transmembrane region" description="Helical" evidence="7">
    <location>
        <begin position="83"/>
        <end position="101"/>
    </location>
</feature>
<keyword evidence="4 7" id="KW-0812">Transmembrane</keyword>
<feature type="transmembrane region" description="Helical" evidence="7">
    <location>
        <begin position="141"/>
        <end position="162"/>
    </location>
</feature>
<dbReference type="Pfam" id="PF07690">
    <property type="entry name" value="MFS_1"/>
    <property type="match status" value="1"/>
</dbReference>
<name>A0A9E8LST8_9BACI</name>
<feature type="transmembrane region" description="Helical" evidence="7">
    <location>
        <begin position="20"/>
        <end position="42"/>
    </location>
</feature>
<keyword evidence="10" id="KW-1185">Reference proteome</keyword>
<feature type="transmembrane region" description="Helical" evidence="7">
    <location>
        <begin position="280"/>
        <end position="299"/>
    </location>
</feature>
<evidence type="ECO:0000256" key="7">
    <source>
        <dbReference type="SAM" id="Phobius"/>
    </source>
</evidence>
<evidence type="ECO:0000256" key="3">
    <source>
        <dbReference type="ARBA" id="ARBA00022475"/>
    </source>
</evidence>
<evidence type="ECO:0000313" key="10">
    <source>
        <dbReference type="Proteomes" id="UP001164718"/>
    </source>
</evidence>
<dbReference type="InterPro" id="IPR036259">
    <property type="entry name" value="MFS_trans_sf"/>
</dbReference>
<dbReference type="GO" id="GO:0005886">
    <property type="term" value="C:plasma membrane"/>
    <property type="evidence" value="ECO:0007669"/>
    <property type="project" value="UniProtKB-SubCell"/>
</dbReference>
<evidence type="ECO:0000256" key="6">
    <source>
        <dbReference type="ARBA" id="ARBA00023136"/>
    </source>
</evidence>
<organism evidence="9 10">
    <name type="scientific">Fervidibacillus albus</name>
    <dbReference type="NCBI Taxonomy" id="2980026"/>
    <lineage>
        <taxon>Bacteria</taxon>
        <taxon>Bacillati</taxon>
        <taxon>Bacillota</taxon>
        <taxon>Bacilli</taxon>
        <taxon>Bacillales</taxon>
        <taxon>Bacillaceae</taxon>
        <taxon>Fervidibacillus</taxon>
    </lineage>
</organism>
<gene>
    <name evidence="9" type="ORF">OE104_10070</name>
</gene>
<keyword evidence="5 7" id="KW-1133">Transmembrane helix</keyword>
<dbReference type="Gene3D" id="1.20.1250.20">
    <property type="entry name" value="MFS general substrate transporter like domains"/>
    <property type="match status" value="1"/>
</dbReference>
<feature type="transmembrane region" description="Helical" evidence="7">
    <location>
        <begin position="107"/>
        <end position="129"/>
    </location>
</feature>
<feature type="transmembrane region" description="Helical" evidence="7">
    <location>
        <begin position="215"/>
        <end position="233"/>
    </location>
</feature>
<comment type="subcellular location">
    <subcellularLocation>
        <location evidence="1">Cell membrane</location>
        <topology evidence="1">Multi-pass membrane protein</topology>
    </subcellularLocation>
</comment>
<evidence type="ECO:0000259" key="8">
    <source>
        <dbReference type="PROSITE" id="PS50850"/>
    </source>
</evidence>
<dbReference type="RefSeq" id="WP_275416732.1">
    <property type="nucleotide sequence ID" value="NZ_CP106878.1"/>
</dbReference>
<keyword evidence="2" id="KW-0813">Transport</keyword>
<dbReference type="PROSITE" id="PS50850">
    <property type="entry name" value="MFS"/>
    <property type="match status" value="1"/>
</dbReference>
<evidence type="ECO:0000313" key="9">
    <source>
        <dbReference type="EMBL" id="WAA08948.1"/>
    </source>
</evidence>
<evidence type="ECO:0000256" key="1">
    <source>
        <dbReference type="ARBA" id="ARBA00004651"/>
    </source>
</evidence>
<feature type="transmembrane region" description="Helical" evidence="7">
    <location>
        <begin position="253"/>
        <end position="273"/>
    </location>
</feature>
<protein>
    <submittedName>
        <fullName evidence="9">MFS transporter</fullName>
    </submittedName>
</protein>
<sequence>MHFLKKMHIKGIISPSLLALYLDTLLMAIGFFMLVPLLSVYFVQYLKWNASLTGLILSISGFTQNSMKFFCGIIADRIGYKNAILIGVIIRSIGFGLYGFVNHPIGFAVAGVLAGLGGALFHPASYAAYAKLSVYYDSKKIYAIREWLSNIGYIIGPIIGMFLLEYNFTIVCLVSMMMFLLSFIVSFFFLPQFVEENDNSLSFGIIAKVLKGDRSFLLFTILTSGIWAIYVQLYLAVPIRTSMLLEDTSVVAYFYMIGAIVMVILQIPVIQWLGNHLDSIQTIACGSLFLGLGLIALGGSVGPKSIAISVIIFTLGQMVTLPAINGTVAQMSTPSLVASYFGFHGLGLAIGGVLGNTVGGLLYDLILNHPHLRWFGWGSFFIYAVVISTLLLLRAHRFQSSTHTSSSD</sequence>
<proteinExistence type="predicted"/>
<dbReference type="SUPFAM" id="SSF103473">
    <property type="entry name" value="MFS general substrate transporter"/>
    <property type="match status" value="1"/>
</dbReference>
<dbReference type="AlphaFoldDB" id="A0A9E8LST8"/>